<feature type="transmembrane region" description="Helical" evidence="14">
    <location>
        <begin position="912"/>
        <end position="934"/>
    </location>
</feature>
<dbReference type="PANTHER" id="PTHR45628:SF7">
    <property type="entry name" value="VOLTAGE-DEPENDENT CALCIUM CHANNEL TYPE A SUBUNIT ALPHA-1"/>
    <property type="match status" value="1"/>
</dbReference>
<feature type="transmembrane region" description="Helical" evidence="14">
    <location>
        <begin position="801"/>
        <end position="822"/>
    </location>
</feature>
<feature type="compositionally biased region" description="Basic and acidic residues" evidence="13">
    <location>
        <begin position="1354"/>
        <end position="1383"/>
    </location>
</feature>
<dbReference type="Pfam" id="PF00520">
    <property type="entry name" value="Ion_trans"/>
    <property type="match status" value="2"/>
</dbReference>
<dbReference type="Gene3D" id="1.10.287.70">
    <property type="match status" value="2"/>
</dbReference>
<feature type="transmembrane region" description="Helical" evidence="14">
    <location>
        <begin position="629"/>
        <end position="650"/>
    </location>
</feature>
<feature type="transmembrane region" description="Helical" evidence="14">
    <location>
        <begin position="12"/>
        <end position="40"/>
    </location>
</feature>
<feature type="compositionally biased region" description="Polar residues" evidence="13">
    <location>
        <begin position="1476"/>
        <end position="1486"/>
    </location>
</feature>
<keyword evidence="6" id="KW-0106">Calcium</keyword>
<feature type="transmembrane region" description="Helical" evidence="14">
    <location>
        <begin position="554"/>
        <end position="577"/>
    </location>
</feature>
<feature type="transmembrane region" description="Helical" evidence="14">
    <location>
        <begin position="941"/>
        <end position="962"/>
    </location>
</feature>
<evidence type="ECO:0000313" key="17">
    <source>
        <dbReference type="Proteomes" id="UP000018050"/>
    </source>
</evidence>
<dbReference type="InterPro" id="IPR005821">
    <property type="entry name" value="Ion_trans_dom"/>
</dbReference>
<keyword evidence="10 14" id="KW-0472">Membrane</keyword>
<dbReference type="GeneID" id="25270835"/>
<feature type="region of interest" description="Disordered" evidence="13">
    <location>
        <begin position="1476"/>
        <end position="1504"/>
    </location>
</feature>
<reference evidence="16" key="1">
    <citation type="submission" date="2013-10" db="EMBL/GenBank/DDBJ databases">
        <title>Genomic analysis of the causative agents of coccidiosis in chickens.</title>
        <authorList>
            <person name="Reid A.J."/>
            <person name="Blake D."/>
            <person name="Billington K."/>
            <person name="Browne H."/>
            <person name="Dunn M."/>
            <person name="Hung S."/>
            <person name="Kawahara F."/>
            <person name="Miranda-Saavedra D."/>
            <person name="Mourier T."/>
            <person name="Nagra H."/>
            <person name="Otto T.D."/>
            <person name="Rawlings N."/>
            <person name="Sanchez A."/>
            <person name="Sanders M."/>
            <person name="Subramaniam C."/>
            <person name="Tay Y."/>
            <person name="Dear P."/>
            <person name="Doerig C."/>
            <person name="Gruber A."/>
            <person name="Parkinson J."/>
            <person name="Shirley M."/>
            <person name="Wan K.L."/>
            <person name="Berriman M."/>
            <person name="Tomley F."/>
            <person name="Pain A."/>
        </authorList>
    </citation>
    <scope>NUCLEOTIDE SEQUENCE</scope>
    <source>
        <strain evidence="16">Houghton</strain>
    </source>
</reference>
<keyword evidence="2" id="KW-0813">Transport</keyword>
<evidence type="ECO:0000256" key="1">
    <source>
        <dbReference type="ARBA" id="ARBA00004141"/>
    </source>
</evidence>
<feature type="transmembrane region" description="Helical" evidence="14">
    <location>
        <begin position="1008"/>
        <end position="1032"/>
    </location>
</feature>
<reference evidence="16" key="2">
    <citation type="submission" date="2013-10" db="EMBL/GenBank/DDBJ databases">
        <authorList>
            <person name="Aslett M."/>
        </authorList>
    </citation>
    <scope>NUCLEOTIDE SEQUENCE</scope>
    <source>
        <strain evidence="16">Houghton</strain>
    </source>
</reference>
<feature type="transmembrane region" description="Helical" evidence="14">
    <location>
        <begin position="834"/>
        <end position="859"/>
    </location>
</feature>
<evidence type="ECO:0000256" key="12">
    <source>
        <dbReference type="ARBA" id="ARBA00023303"/>
    </source>
</evidence>
<sequence length="1535" mass="170242">MQSLANGDHYTNGVVAYITFPLMVVIGGMLLMNLGIAVLWEAFDAANAVSLARPAILKESEWRVYQLLGTDWLKYLMVELNQSKDSAGGLMRSAPSEETDGTAVGENFAQSGRNTGWLVTALDLFTSTMFVIESIVLLLAFGRRGMKNGFIFLDVLIGVLAILDGFLALTLCSTIIGEFIQTQKSLSVKYAAKFIVTCRNAGILMPAEDALQGQNAQALYTHANMRTKDQRDAVIKAITMGSDRGKSAKALGELAHKTSVVLDICKTVARKRSRQAARASSGSLSWGGDKSRSKSNSLISFASEKPQKKELISDTAFDKAAAERGLPQFFDRSANNATGKTKRVSSSLQKNNNGYGPANIRRADESTATALQISDIANGGKLGTTYKAAVKFAADDSTVVLHDACGGSRNRFTADSTSNPMKTEPKSKGLNSLAELNNKSGSTVSINDRPRDAEVHLRRPEFQRLPSCIQFVIAKCRAAVAHLQNVCGITGMDWLRLIIQMASFLELIVDCSMKREASSRRVFGFAELGFQITLTADIFIRFSVSEKSGFFRSCFNWLDLVFQAVGWMFLAAALSLSRNEVNAKMVETAYFRFAQCTRVVRCIWILRLFKGTGMHRLVLAMQVALRRILRLSFIFLLLTTFFALNFRFFLQPVAGASPKVPLEHANLTSLGESFLSVFILTTSEGWPGVLTDFLDLGESHRLLTIFLCILVVALLSVLVVNLFVGIIVDVLDQEQANLEYTGGVRSATVLRWNEMQRAIFTSNIITEIVEQRGGDRRGGDTYGEGLEARESLKRIITSKQFDVAVAIISFLSCLTMLAAGAWAESDIRWSFPSYQIWIFWINAVVVVVFVMEQCVRLAVFKMALFQKGVYIVDLAVAGSSLVALLVGLATSLHTAFPSEPLWPVAFRMIRVAYVACHHLPVMRVISISMFNVFGSLCRVTLFLFITIFFYGLFGTCLFYDALVDPNQHFCFASLGESFLLLLSFSTGEVWHDTVLKIRALYCERDLPLLGWSILPYAISFVAVAFLLLMNLFTSTVLKGYVDAKRNQSLWKVAQQQQELLNKWKLREMKLSWLPIHVAVQVLAEVSPPIGFKDLYVELGPRRMQAILANLAVYPLPVHRNSVHIRDMVLTTTCRACEAHAQRRGPLSACDAFQNEQKVELNPRLVNAWISRFSDADVATEFNILQYLAALQIQAFWRTQRLLQRKSVSDQLGYMKHLLFLLETSAPICARRKSRNEGRRSTLRRKRGTKTGGSFLQKPSGLTQLGTFKLAPEKRDRLKSVFKNGACGRLIRHPERGQTDSTVPVQIQRSSLSNEERLAQDEQRQRQKSLLHRSEASECITDLTELGKVSSGHHLHLDRESSVQRHPGQGDDSSRAESVEERSSPRRRSSTIVPGAQQDSSTDGTVADKGARLSTTSAAGLPLRSTVAMHSSAEEFFQVVEPKTITAPRRSSMRAPKPFVPVQQPRRSLRIIPVTPQLQQASTSSADQAEGIEHPRRKGQSVQFTGVEKVELQQLLAPELAQHCSSDSVDDTDSNS</sequence>
<dbReference type="VEuPathDB" id="ToxoDB:EAH_00027650"/>
<keyword evidence="4" id="KW-0107">Calcium channel</keyword>
<evidence type="ECO:0000256" key="14">
    <source>
        <dbReference type="SAM" id="Phobius"/>
    </source>
</evidence>
<dbReference type="SUPFAM" id="SSF81324">
    <property type="entry name" value="Voltage-gated potassium channels"/>
    <property type="match status" value="1"/>
</dbReference>
<feature type="transmembrane region" description="Helical" evidence="14">
    <location>
        <begin position="522"/>
        <end position="542"/>
    </location>
</feature>
<feature type="region of interest" description="Disordered" evidence="13">
    <location>
        <begin position="1288"/>
        <end position="1331"/>
    </location>
</feature>
<evidence type="ECO:0000256" key="2">
    <source>
        <dbReference type="ARBA" id="ARBA00022448"/>
    </source>
</evidence>
<evidence type="ECO:0000256" key="10">
    <source>
        <dbReference type="ARBA" id="ARBA00023136"/>
    </source>
</evidence>
<evidence type="ECO:0000256" key="5">
    <source>
        <dbReference type="ARBA" id="ARBA00022692"/>
    </source>
</evidence>
<feature type="transmembrane region" description="Helical" evidence="14">
    <location>
        <begin position="968"/>
        <end position="987"/>
    </location>
</feature>
<keyword evidence="11" id="KW-0325">Glycoprotein</keyword>
<feature type="domain" description="Ion transport" evidence="15">
    <location>
        <begin position="497"/>
        <end position="737"/>
    </location>
</feature>
<dbReference type="EMBL" id="HG672354">
    <property type="protein sequence ID" value="CDI82404.1"/>
    <property type="molecule type" value="Genomic_DNA"/>
</dbReference>
<feature type="compositionally biased region" description="Polar residues" evidence="13">
    <location>
        <begin position="333"/>
        <end position="354"/>
    </location>
</feature>
<organism evidence="16 17">
    <name type="scientific">Eimeria acervulina</name>
    <name type="common">Coccidian parasite</name>
    <dbReference type="NCBI Taxonomy" id="5801"/>
    <lineage>
        <taxon>Eukaryota</taxon>
        <taxon>Sar</taxon>
        <taxon>Alveolata</taxon>
        <taxon>Apicomplexa</taxon>
        <taxon>Conoidasida</taxon>
        <taxon>Coccidia</taxon>
        <taxon>Eucoccidiorida</taxon>
        <taxon>Eimeriorina</taxon>
        <taxon>Eimeriidae</taxon>
        <taxon>Eimeria</taxon>
    </lineage>
</organism>
<name>U6GUZ8_EIMAC</name>
<feature type="region of interest" description="Disordered" evidence="13">
    <location>
        <begin position="328"/>
        <end position="358"/>
    </location>
</feature>
<feature type="transmembrane region" description="Helical" evidence="14">
    <location>
        <begin position="151"/>
        <end position="176"/>
    </location>
</feature>
<evidence type="ECO:0000256" key="13">
    <source>
        <dbReference type="SAM" id="MobiDB-lite"/>
    </source>
</evidence>
<dbReference type="Proteomes" id="UP000018050">
    <property type="component" value="Unassembled WGS sequence"/>
</dbReference>
<dbReference type="PANTHER" id="PTHR45628">
    <property type="entry name" value="VOLTAGE-DEPENDENT CALCIUM CHANNEL TYPE A SUBUNIT ALPHA-1"/>
    <property type="match status" value="1"/>
</dbReference>
<feature type="domain" description="Ion transport" evidence="15">
    <location>
        <begin position="800"/>
        <end position="1047"/>
    </location>
</feature>
<protein>
    <submittedName>
        <fullName evidence="16">Cation channel domain-containing protein, putative</fullName>
    </submittedName>
</protein>
<feature type="transmembrane region" description="Helical" evidence="14">
    <location>
        <begin position="871"/>
        <end position="892"/>
    </location>
</feature>
<keyword evidence="17" id="KW-1185">Reference proteome</keyword>
<evidence type="ECO:0000256" key="4">
    <source>
        <dbReference type="ARBA" id="ARBA00022673"/>
    </source>
</evidence>
<feature type="transmembrane region" description="Helical" evidence="14">
    <location>
        <begin position="117"/>
        <end position="139"/>
    </location>
</feature>
<evidence type="ECO:0000256" key="11">
    <source>
        <dbReference type="ARBA" id="ARBA00023180"/>
    </source>
</evidence>
<evidence type="ECO:0000256" key="9">
    <source>
        <dbReference type="ARBA" id="ARBA00023065"/>
    </source>
</evidence>
<feature type="compositionally biased region" description="Polar residues" evidence="13">
    <location>
        <begin position="1298"/>
        <end position="1312"/>
    </location>
</feature>
<evidence type="ECO:0000256" key="6">
    <source>
        <dbReference type="ARBA" id="ARBA00022837"/>
    </source>
</evidence>
<dbReference type="GO" id="GO:0098703">
    <property type="term" value="P:calcium ion import across plasma membrane"/>
    <property type="evidence" value="ECO:0007669"/>
    <property type="project" value="TreeGrafter"/>
</dbReference>
<dbReference type="RefSeq" id="XP_013248172.1">
    <property type="nucleotide sequence ID" value="XM_013392718.1"/>
</dbReference>
<dbReference type="OrthoDB" id="332068at2759"/>
<dbReference type="InterPro" id="IPR050599">
    <property type="entry name" value="VDCC_alpha-1_subunit"/>
</dbReference>
<dbReference type="Gene3D" id="1.20.120.350">
    <property type="entry name" value="Voltage-gated potassium channels. Chain C"/>
    <property type="match status" value="2"/>
</dbReference>
<dbReference type="GO" id="GO:0008331">
    <property type="term" value="F:high voltage-gated calcium channel activity"/>
    <property type="evidence" value="ECO:0007669"/>
    <property type="project" value="TreeGrafter"/>
</dbReference>
<evidence type="ECO:0000256" key="3">
    <source>
        <dbReference type="ARBA" id="ARBA00022568"/>
    </source>
</evidence>
<evidence type="ECO:0000313" key="16">
    <source>
        <dbReference type="EMBL" id="CDI82404.1"/>
    </source>
</evidence>
<keyword evidence="12" id="KW-0407">Ion channel</keyword>
<proteinExistence type="predicted"/>
<evidence type="ECO:0000256" key="7">
    <source>
        <dbReference type="ARBA" id="ARBA00022882"/>
    </source>
</evidence>
<gene>
    <name evidence="16" type="ORF">EAH_00027650</name>
</gene>
<keyword evidence="9" id="KW-0406">Ion transport</keyword>
<feature type="compositionally biased region" description="Basic and acidic residues" evidence="13">
    <location>
        <begin position="1313"/>
        <end position="1324"/>
    </location>
</feature>
<feature type="region of interest" description="Disordered" evidence="13">
    <location>
        <begin position="1351"/>
        <end position="1412"/>
    </location>
</feature>
<dbReference type="GO" id="GO:0005891">
    <property type="term" value="C:voltage-gated calcium channel complex"/>
    <property type="evidence" value="ECO:0007669"/>
    <property type="project" value="TreeGrafter"/>
</dbReference>
<feature type="transmembrane region" description="Helical" evidence="14">
    <location>
        <begin position="702"/>
        <end position="728"/>
    </location>
</feature>
<comment type="subcellular location">
    <subcellularLocation>
        <location evidence="1">Membrane</location>
        <topology evidence="1">Multi-pass membrane protein</topology>
    </subcellularLocation>
</comment>
<keyword evidence="3" id="KW-0109">Calcium transport</keyword>
<evidence type="ECO:0000259" key="15">
    <source>
        <dbReference type="Pfam" id="PF00520"/>
    </source>
</evidence>
<accession>U6GUZ8</accession>
<keyword evidence="7" id="KW-0851">Voltage-gated channel</keyword>
<dbReference type="InterPro" id="IPR027359">
    <property type="entry name" value="Volt_channel_dom_sf"/>
</dbReference>
<feature type="region of interest" description="Disordered" evidence="13">
    <location>
        <begin position="1231"/>
        <end position="1259"/>
    </location>
</feature>
<evidence type="ECO:0000256" key="8">
    <source>
        <dbReference type="ARBA" id="ARBA00022989"/>
    </source>
</evidence>
<keyword evidence="5 14" id="KW-0812">Transmembrane</keyword>
<keyword evidence="8 14" id="KW-1133">Transmembrane helix</keyword>